<dbReference type="Pfam" id="PF00027">
    <property type="entry name" value="cNMP_binding"/>
    <property type="match status" value="1"/>
</dbReference>
<dbReference type="EMBL" id="WQLA01000001">
    <property type="protein sequence ID" value="MVN89502.1"/>
    <property type="molecule type" value="Genomic_DNA"/>
</dbReference>
<sequence>MELSQIINSIYPLPQQSLSKLNLIAEEVTLPKGFLLINKERPNHNLFFIKQGIVRAYTYRGDSEVTFWFGTEGDTAISIKTYINHEPSYENIDLLEDCTLYKIDSRKLKMLYDEDIHIANWGRKFVELEYLRTEQRLISMQFLSAAQRYDELLKHNRQLVQRVPLGYIASYLGISQVSLSRIRAGR</sequence>
<organism evidence="2 3">
    <name type="scientific">Mucilaginibacter aquatilis</name>
    <dbReference type="NCBI Taxonomy" id="1517760"/>
    <lineage>
        <taxon>Bacteria</taxon>
        <taxon>Pseudomonadati</taxon>
        <taxon>Bacteroidota</taxon>
        <taxon>Sphingobacteriia</taxon>
        <taxon>Sphingobacteriales</taxon>
        <taxon>Sphingobacteriaceae</taxon>
        <taxon>Mucilaginibacter</taxon>
    </lineage>
</organism>
<dbReference type="InterPro" id="IPR000595">
    <property type="entry name" value="cNMP-bd_dom"/>
</dbReference>
<comment type="caution">
    <text evidence="2">The sequence shown here is derived from an EMBL/GenBank/DDBJ whole genome shotgun (WGS) entry which is preliminary data.</text>
</comment>
<proteinExistence type="predicted"/>
<evidence type="ECO:0000313" key="2">
    <source>
        <dbReference type="EMBL" id="MVN89502.1"/>
    </source>
</evidence>
<dbReference type="InterPro" id="IPR014710">
    <property type="entry name" value="RmlC-like_jellyroll"/>
</dbReference>
<gene>
    <name evidence="2" type="ORF">GO816_00010</name>
</gene>
<dbReference type="RefSeq" id="WP_157539306.1">
    <property type="nucleotide sequence ID" value="NZ_WQLA01000001.1"/>
</dbReference>
<keyword evidence="3" id="KW-1185">Reference proteome</keyword>
<dbReference type="Proteomes" id="UP000434850">
    <property type="component" value="Unassembled WGS sequence"/>
</dbReference>
<dbReference type="OrthoDB" id="680421at2"/>
<reference evidence="2 3" key="1">
    <citation type="submission" date="2019-12" db="EMBL/GenBank/DDBJ databases">
        <title>Mucilaginibacter sp. HME9299 genome sequencing and assembly.</title>
        <authorList>
            <person name="Kang H."/>
            <person name="Kim H."/>
            <person name="Joh K."/>
        </authorList>
    </citation>
    <scope>NUCLEOTIDE SEQUENCE [LARGE SCALE GENOMIC DNA]</scope>
    <source>
        <strain evidence="2 3">HME9299</strain>
    </source>
</reference>
<feature type="domain" description="Cyclic nucleotide-binding" evidence="1">
    <location>
        <begin position="9"/>
        <end position="111"/>
    </location>
</feature>
<dbReference type="InterPro" id="IPR018490">
    <property type="entry name" value="cNMP-bd_dom_sf"/>
</dbReference>
<evidence type="ECO:0000259" key="1">
    <source>
        <dbReference type="PROSITE" id="PS50042"/>
    </source>
</evidence>
<name>A0A6I4I2Z4_9SPHI</name>
<protein>
    <submittedName>
        <fullName evidence="2">Cyclic nucleotide-binding domain-containing protein</fullName>
    </submittedName>
</protein>
<dbReference type="SUPFAM" id="SSF51206">
    <property type="entry name" value="cAMP-binding domain-like"/>
    <property type="match status" value="1"/>
</dbReference>
<accession>A0A6I4I2Z4</accession>
<evidence type="ECO:0000313" key="3">
    <source>
        <dbReference type="Proteomes" id="UP000434850"/>
    </source>
</evidence>
<dbReference type="PROSITE" id="PS50042">
    <property type="entry name" value="CNMP_BINDING_3"/>
    <property type="match status" value="1"/>
</dbReference>
<dbReference type="AlphaFoldDB" id="A0A6I4I2Z4"/>
<dbReference type="Gene3D" id="2.60.120.10">
    <property type="entry name" value="Jelly Rolls"/>
    <property type="match status" value="1"/>
</dbReference>